<evidence type="ECO:0000256" key="1">
    <source>
        <dbReference type="SAM" id="SignalP"/>
    </source>
</evidence>
<protein>
    <recommendedName>
        <fullName evidence="4">Defensin-like protein</fullName>
    </recommendedName>
</protein>
<keyword evidence="1" id="KW-0732">Signal</keyword>
<name>A0ABD3EHQ9_9LAMI</name>
<dbReference type="AlphaFoldDB" id="A0ABD3EHQ9"/>
<evidence type="ECO:0000313" key="3">
    <source>
        <dbReference type="Proteomes" id="UP001632038"/>
    </source>
</evidence>
<proteinExistence type="predicted"/>
<organism evidence="2 3">
    <name type="scientific">Castilleja foliolosa</name>
    <dbReference type="NCBI Taxonomy" id="1961234"/>
    <lineage>
        <taxon>Eukaryota</taxon>
        <taxon>Viridiplantae</taxon>
        <taxon>Streptophyta</taxon>
        <taxon>Embryophyta</taxon>
        <taxon>Tracheophyta</taxon>
        <taxon>Spermatophyta</taxon>
        <taxon>Magnoliopsida</taxon>
        <taxon>eudicotyledons</taxon>
        <taxon>Gunneridae</taxon>
        <taxon>Pentapetalae</taxon>
        <taxon>asterids</taxon>
        <taxon>lamiids</taxon>
        <taxon>Lamiales</taxon>
        <taxon>Orobanchaceae</taxon>
        <taxon>Pedicularideae</taxon>
        <taxon>Castillejinae</taxon>
        <taxon>Castilleja</taxon>
    </lineage>
</organism>
<gene>
    <name evidence="2" type="ORF">CASFOL_003636</name>
</gene>
<accession>A0ABD3EHQ9</accession>
<reference evidence="3" key="1">
    <citation type="journal article" date="2024" name="IScience">
        <title>Strigolactones Initiate the Formation of Haustorium-like Structures in Castilleja.</title>
        <authorList>
            <person name="Buerger M."/>
            <person name="Peterson D."/>
            <person name="Chory J."/>
        </authorList>
    </citation>
    <scope>NUCLEOTIDE SEQUENCE [LARGE SCALE GENOMIC DNA]</scope>
</reference>
<dbReference type="EMBL" id="JAVIJP010000005">
    <property type="protein sequence ID" value="KAL3653955.1"/>
    <property type="molecule type" value="Genomic_DNA"/>
</dbReference>
<feature type="signal peptide" evidence="1">
    <location>
        <begin position="1"/>
        <end position="22"/>
    </location>
</feature>
<keyword evidence="3" id="KW-1185">Reference proteome</keyword>
<feature type="chain" id="PRO_5044772056" description="Defensin-like protein" evidence="1">
    <location>
        <begin position="23"/>
        <end position="81"/>
    </location>
</feature>
<sequence>MASLKSFFIIIFVLAFVDCLVAKNLCNVNVNHPCDPLNLGSTCDVACKNSHLFPVNEFASSYCIPGFSNPSQNHCYCLYRC</sequence>
<comment type="caution">
    <text evidence="2">The sequence shown here is derived from an EMBL/GenBank/DDBJ whole genome shotgun (WGS) entry which is preliminary data.</text>
</comment>
<evidence type="ECO:0000313" key="2">
    <source>
        <dbReference type="EMBL" id="KAL3653955.1"/>
    </source>
</evidence>
<dbReference type="Proteomes" id="UP001632038">
    <property type="component" value="Unassembled WGS sequence"/>
</dbReference>
<evidence type="ECO:0008006" key="4">
    <source>
        <dbReference type="Google" id="ProtNLM"/>
    </source>
</evidence>